<feature type="region of interest" description="Disordered" evidence="1">
    <location>
        <begin position="20"/>
        <end position="49"/>
    </location>
</feature>
<feature type="region of interest" description="Disordered" evidence="1">
    <location>
        <begin position="360"/>
        <end position="386"/>
    </location>
</feature>
<dbReference type="OrthoDB" id="992776at2759"/>
<dbReference type="Gene3D" id="3.40.50.620">
    <property type="entry name" value="HUPs"/>
    <property type="match status" value="1"/>
</dbReference>
<protein>
    <submittedName>
        <fullName evidence="3">Adenine nucleotide alpha hydrolases-like protein</fullName>
    </submittedName>
</protein>
<dbReference type="SUPFAM" id="SSF52402">
    <property type="entry name" value="Adenine nucleotide alpha hydrolases-like"/>
    <property type="match status" value="1"/>
</dbReference>
<dbReference type="CDD" id="cd23659">
    <property type="entry name" value="USP_At3g01520-like"/>
    <property type="match status" value="1"/>
</dbReference>
<reference evidence="4" key="1">
    <citation type="submission" date="2016-05" db="EMBL/GenBank/DDBJ databases">
        <title>Comparative genomics of biotechnologically important yeasts.</title>
        <authorList>
            <consortium name="DOE Joint Genome Institute"/>
            <person name="Riley R."/>
            <person name="Haridas S."/>
            <person name="Wolfe K.H."/>
            <person name="Lopes M.R."/>
            <person name="Hittinger C.T."/>
            <person name="Goker M."/>
            <person name="Salamov A."/>
            <person name="Wisecaver J."/>
            <person name="Long T.M."/>
            <person name="Aerts A.L."/>
            <person name="Barry K."/>
            <person name="Choi C."/>
            <person name="Clum A."/>
            <person name="Coughlan A.Y."/>
            <person name="Deshpande S."/>
            <person name="Douglass A.P."/>
            <person name="Hanson S.J."/>
            <person name="Klenk H.-P."/>
            <person name="Labutti K."/>
            <person name="Lapidus A."/>
            <person name="Lindquist E."/>
            <person name="Lipzen A."/>
            <person name="Meier-Kolthoff J.P."/>
            <person name="Ohm R.A."/>
            <person name="Otillar R.P."/>
            <person name="Pangilinan J."/>
            <person name="Peng Y."/>
            <person name="Rokas A."/>
            <person name="Rosa C.A."/>
            <person name="Scheuner C."/>
            <person name="Sibirny A.A."/>
            <person name="Slot J.C."/>
            <person name="Stielow J.B."/>
            <person name="Sun H."/>
            <person name="Kurtzman C.P."/>
            <person name="Blackwell M."/>
            <person name="Grigoriev I.V."/>
            <person name="Jeffries T.W."/>
        </authorList>
    </citation>
    <scope>NUCLEOTIDE SEQUENCE [LARGE SCALE GENOMIC DNA]</scope>
    <source>
        <strain evidence="4">DSM 1968</strain>
    </source>
</reference>
<sequence>MPSTYPYSLESALADEVENVLGGLDPSPSRGRLSNSISNQTYRSLSRGRTASVYDEVPKEYSASRGRKDTNLKWSILKHDPSERIIGANDGNSNSKKNISIEQSDEEQISDTDKEFEYNDGDAILPNYVSFFPNDYSNSNQVKTPSQSLFQTQAFSKLSNEDMLSNALSNNKPVVKTSLDKVKEAMNYGDNIATLEAIENARQTDSPIPKDLEEKFGSLNLSLPNEKTKNEKLKPYTLYKKSITDPMNSLIKDDDFQVPYTLDSDHKSDKHIIEALNENIKISEINSNLENSRCIRTITRGDFFNKISIYKKPKTFLLCMDFSPESKYALEWTIGTVLVDGGVLLILYVIEDNKFISPDNNINNINNTNTNDSSNSNNDNTNNNNTIGEEQLKEIKEQETARINGVRNLSEDALSLIKSTKLQVHIVVEAIHHPIPRHLVMEVIDHIQPTLVIVGSRGKQAIKGVTLGSLSNYLVNNSSVPIMVVRRKVKRVTKKKTTSNNIEHVQSLKLAKVD</sequence>
<dbReference type="GeneID" id="30967100"/>
<dbReference type="PANTHER" id="PTHR46100:SF4">
    <property type="entry name" value="USPA DOMAIN-CONTAINING PROTEIN"/>
    <property type="match status" value="1"/>
</dbReference>
<keyword evidence="3" id="KW-0378">Hydrolase</keyword>
<proteinExistence type="predicted"/>
<dbReference type="Pfam" id="PF00582">
    <property type="entry name" value="Usp"/>
    <property type="match status" value="1"/>
</dbReference>
<keyword evidence="4" id="KW-1185">Reference proteome</keyword>
<evidence type="ECO:0000313" key="4">
    <source>
        <dbReference type="Proteomes" id="UP000095038"/>
    </source>
</evidence>
<feature type="domain" description="UspA" evidence="2">
    <location>
        <begin position="401"/>
        <end position="486"/>
    </location>
</feature>
<name>A0A1D2VFY9_9ASCO</name>
<dbReference type="InterPro" id="IPR006015">
    <property type="entry name" value="Universal_stress_UspA"/>
</dbReference>
<dbReference type="STRING" id="1344418.A0A1D2VFY9"/>
<dbReference type="EMBL" id="KV454482">
    <property type="protein sequence ID" value="ODV60440.1"/>
    <property type="molecule type" value="Genomic_DNA"/>
</dbReference>
<dbReference type="GO" id="GO:0016787">
    <property type="term" value="F:hydrolase activity"/>
    <property type="evidence" value="ECO:0007669"/>
    <property type="project" value="UniProtKB-KW"/>
</dbReference>
<dbReference type="PRINTS" id="PR01438">
    <property type="entry name" value="UNVRSLSTRESS"/>
</dbReference>
<feature type="compositionally biased region" description="Polar residues" evidence="1">
    <location>
        <begin position="90"/>
        <end position="102"/>
    </location>
</feature>
<dbReference type="Proteomes" id="UP000095038">
    <property type="component" value="Unassembled WGS sequence"/>
</dbReference>
<dbReference type="InterPro" id="IPR006016">
    <property type="entry name" value="UspA"/>
</dbReference>
<organism evidence="3 4">
    <name type="scientific">Ascoidea rubescens DSM 1968</name>
    <dbReference type="NCBI Taxonomy" id="1344418"/>
    <lineage>
        <taxon>Eukaryota</taxon>
        <taxon>Fungi</taxon>
        <taxon>Dikarya</taxon>
        <taxon>Ascomycota</taxon>
        <taxon>Saccharomycotina</taxon>
        <taxon>Saccharomycetes</taxon>
        <taxon>Ascoideaceae</taxon>
        <taxon>Ascoidea</taxon>
    </lineage>
</organism>
<gene>
    <name evidence="3" type="ORF">ASCRUDRAFT_76424</name>
</gene>
<accession>A0A1D2VFY9</accession>
<feature type="compositionally biased region" description="Polar residues" evidence="1">
    <location>
        <begin position="32"/>
        <end position="49"/>
    </location>
</feature>
<dbReference type="AlphaFoldDB" id="A0A1D2VFY9"/>
<evidence type="ECO:0000256" key="1">
    <source>
        <dbReference type="SAM" id="MobiDB-lite"/>
    </source>
</evidence>
<dbReference type="RefSeq" id="XP_020046747.1">
    <property type="nucleotide sequence ID" value="XM_020193464.1"/>
</dbReference>
<dbReference type="PANTHER" id="PTHR46100">
    <property type="entry name" value="IMP2'P"/>
    <property type="match status" value="1"/>
</dbReference>
<evidence type="ECO:0000313" key="3">
    <source>
        <dbReference type="EMBL" id="ODV60440.1"/>
    </source>
</evidence>
<dbReference type="InParanoid" id="A0A1D2VFY9"/>
<evidence type="ECO:0000259" key="2">
    <source>
        <dbReference type="Pfam" id="PF00582"/>
    </source>
</evidence>
<feature type="region of interest" description="Disordered" evidence="1">
    <location>
        <begin position="84"/>
        <end position="107"/>
    </location>
</feature>
<dbReference type="InterPro" id="IPR014729">
    <property type="entry name" value="Rossmann-like_a/b/a_fold"/>
</dbReference>